<dbReference type="SUPFAM" id="SSF74788">
    <property type="entry name" value="Cullin repeat-like"/>
    <property type="match status" value="1"/>
</dbReference>
<gene>
    <name evidence="3" type="ORF">KK1_012164</name>
</gene>
<dbReference type="PANTHER" id="PTHR11932">
    <property type="entry name" value="CULLIN"/>
    <property type="match status" value="1"/>
</dbReference>
<keyword evidence="4" id="KW-1185">Reference proteome</keyword>
<dbReference type="Gene3D" id="6.10.280.240">
    <property type="match status" value="1"/>
</dbReference>
<feature type="domain" description="Cullin N-terminal" evidence="2">
    <location>
        <begin position="107"/>
        <end position="218"/>
    </location>
</feature>
<organism evidence="3 4">
    <name type="scientific">Cajanus cajan</name>
    <name type="common">Pigeon pea</name>
    <name type="synonym">Cajanus indicus</name>
    <dbReference type="NCBI Taxonomy" id="3821"/>
    <lineage>
        <taxon>Eukaryota</taxon>
        <taxon>Viridiplantae</taxon>
        <taxon>Streptophyta</taxon>
        <taxon>Embryophyta</taxon>
        <taxon>Tracheophyta</taxon>
        <taxon>Spermatophyta</taxon>
        <taxon>Magnoliopsida</taxon>
        <taxon>eudicotyledons</taxon>
        <taxon>Gunneridae</taxon>
        <taxon>Pentapetalae</taxon>
        <taxon>rosids</taxon>
        <taxon>fabids</taxon>
        <taxon>Fabales</taxon>
        <taxon>Fabaceae</taxon>
        <taxon>Papilionoideae</taxon>
        <taxon>50 kb inversion clade</taxon>
        <taxon>NPAAA clade</taxon>
        <taxon>indigoferoid/millettioid clade</taxon>
        <taxon>Phaseoleae</taxon>
        <taxon>Cajanus</taxon>
    </lineage>
</organism>
<dbReference type="EMBL" id="CM003608">
    <property type="protein sequence ID" value="KYP65888.1"/>
    <property type="molecule type" value="Genomic_DNA"/>
</dbReference>
<dbReference type="Proteomes" id="UP000075243">
    <property type="component" value="Chromosome 6"/>
</dbReference>
<dbReference type="AlphaFoldDB" id="A0A151TFS9"/>
<dbReference type="GO" id="GO:0031625">
    <property type="term" value="F:ubiquitin protein ligase binding"/>
    <property type="evidence" value="ECO:0007669"/>
    <property type="project" value="InterPro"/>
</dbReference>
<evidence type="ECO:0000256" key="1">
    <source>
        <dbReference type="ARBA" id="ARBA00006019"/>
    </source>
</evidence>
<feature type="domain" description="Cullin N-terminal" evidence="2">
    <location>
        <begin position="2"/>
        <end position="88"/>
    </location>
</feature>
<evidence type="ECO:0000313" key="3">
    <source>
        <dbReference type="EMBL" id="KYP65888.1"/>
    </source>
</evidence>
<dbReference type="Gramene" id="C.cajan_11801.t">
    <property type="protein sequence ID" value="C.cajan_11801.t"/>
    <property type="gene ID" value="C.cajan_11801"/>
</dbReference>
<dbReference type="FunFam" id="1.20.1310.10:FF:000001">
    <property type="entry name" value="Cullin 3"/>
    <property type="match status" value="1"/>
</dbReference>
<comment type="similarity">
    <text evidence="1">Belongs to the cullin family.</text>
</comment>
<dbReference type="Gene3D" id="1.20.1310.10">
    <property type="entry name" value="Cullin Repeats"/>
    <property type="match status" value="1"/>
</dbReference>
<sequence length="219" mass="25589">MVFHKFGKKLYSGLVTTVTAHLKEIARSIKATLEGSFLEEMNRKWSDHNKASDMIRDIMMYMDRTYIPDAGKTPLHQLGLNLWRENVYVFKPDKDPTVKYTFEIGPSVYEQEFETHFLQVSAEFYRAESQKFIECCACGDYLKNSEKRLTEEMDRVNHYLDPGTGKKITNVVKKEMIENYMLILIHKENSGLVSMLCYDKYDDLGRMYNLFCHVTDGLS</sequence>
<accession>A0A151TFS9</accession>
<dbReference type="Pfam" id="PF00888">
    <property type="entry name" value="Cullin"/>
    <property type="match status" value="2"/>
</dbReference>
<evidence type="ECO:0000259" key="2">
    <source>
        <dbReference type="Pfam" id="PF00888"/>
    </source>
</evidence>
<dbReference type="STRING" id="3821.A0A151TFS9"/>
<dbReference type="InterPro" id="IPR045093">
    <property type="entry name" value="Cullin"/>
</dbReference>
<proteinExistence type="inferred from homology"/>
<reference evidence="3 4" key="1">
    <citation type="journal article" date="2012" name="Nat. Biotechnol.">
        <title>Draft genome sequence of pigeonpea (Cajanus cajan), an orphan legume crop of resource-poor farmers.</title>
        <authorList>
            <person name="Varshney R.K."/>
            <person name="Chen W."/>
            <person name="Li Y."/>
            <person name="Bharti A.K."/>
            <person name="Saxena R.K."/>
            <person name="Schlueter J.A."/>
            <person name="Donoghue M.T."/>
            <person name="Azam S."/>
            <person name="Fan G."/>
            <person name="Whaley A.M."/>
            <person name="Farmer A.D."/>
            <person name="Sheridan J."/>
            <person name="Iwata A."/>
            <person name="Tuteja R."/>
            <person name="Penmetsa R.V."/>
            <person name="Wu W."/>
            <person name="Upadhyaya H.D."/>
            <person name="Yang S.P."/>
            <person name="Shah T."/>
            <person name="Saxena K.B."/>
            <person name="Michael T."/>
            <person name="McCombie W.R."/>
            <person name="Yang B."/>
            <person name="Zhang G."/>
            <person name="Yang H."/>
            <person name="Wang J."/>
            <person name="Spillane C."/>
            <person name="Cook D.R."/>
            <person name="May G.D."/>
            <person name="Xu X."/>
            <person name="Jackson S.A."/>
        </authorList>
    </citation>
    <scope>NUCLEOTIDE SEQUENCE [LARGE SCALE GENOMIC DNA]</scope>
    <source>
        <strain evidence="4">cv. Asha</strain>
    </source>
</reference>
<dbReference type="GO" id="GO:0006511">
    <property type="term" value="P:ubiquitin-dependent protein catabolic process"/>
    <property type="evidence" value="ECO:0007669"/>
    <property type="project" value="InterPro"/>
</dbReference>
<evidence type="ECO:0000313" key="4">
    <source>
        <dbReference type="Proteomes" id="UP000075243"/>
    </source>
</evidence>
<dbReference type="InterPro" id="IPR001373">
    <property type="entry name" value="Cullin_N"/>
</dbReference>
<dbReference type="OMA" id="VQWIADI"/>
<name>A0A151TFS9_CAJCA</name>
<dbReference type="InterPro" id="IPR016159">
    <property type="entry name" value="Cullin_repeat-like_dom_sf"/>
</dbReference>
<protein>
    <submittedName>
        <fullName evidence="3">Cullin-3</fullName>
    </submittedName>
</protein>